<dbReference type="RefSeq" id="XP_056044084.1">
    <property type="nucleotide sequence ID" value="XM_056185070.1"/>
</dbReference>
<dbReference type="Gene3D" id="1.10.472.10">
    <property type="entry name" value="Cyclin-like"/>
    <property type="match status" value="1"/>
</dbReference>
<dbReference type="GO" id="GO:0019901">
    <property type="term" value="F:protein kinase binding"/>
    <property type="evidence" value="ECO:0007669"/>
    <property type="project" value="InterPro"/>
</dbReference>
<dbReference type="InterPro" id="IPR013922">
    <property type="entry name" value="Cyclin_PHO80-like"/>
</dbReference>
<dbReference type="GO" id="GO:0000307">
    <property type="term" value="C:cyclin-dependent protein kinase holoenzyme complex"/>
    <property type="evidence" value="ECO:0007669"/>
    <property type="project" value="UniProtKB-ARBA"/>
</dbReference>
<protein>
    <recommendedName>
        <fullName evidence="3">Cyclin</fullName>
    </recommendedName>
</protein>
<name>A0AAD7QSK7_9ASCO</name>
<keyword evidence="2" id="KW-1185">Reference proteome</keyword>
<gene>
    <name evidence="1" type="ORF">POJ06DRAFT_197343</name>
</gene>
<dbReference type="AlphaFoldDB" id="A0AAD7QSK7"/>
<proteinExistence type="predicted"/>
<dbReference type="GO" id="GO:0016538">
    <property type="term" value="F:cyclin-dependent protein serine/threonine kinase regulator activity"/>
    <property type="evidence" value="ECO:0007669"/>
    <property type="project" value="TreeGrafter"/>
</dbReference>
<reference evidence="1" key="1">
    <citation type="submission" date="2023-03" db="EMBL/GenBank/DDBJ databases">
        <title>Near-Complete genome sequence of Lipomyces tetrasporous NRRL Y-64009, an oleaginous yeast capable of growing on lignocellulosic hydrolysates.</title>
        <authorList>
            <consortium name="Lawrence Berkeley National Laboratory"/>
            <person name="Jagtap S.S."/>
            <person name="Liu J.-J."/>
            <person name="Walukiewicz H.E."/>
            <person name="Pangilinan J."/>
            <person name="Lipzen A."/>
            <person name="Ahrendt S."/>
            <person name="Koriabine M."/>
            <person name="Cobaugh K."/>
            <person name="Salamov A."/>
            <person name="Yoshinaga Y."/>
            <person name="Ng V."/>
            <person name="Daum C."/>
            <person name="Grigoriev I.V."/>
            <person name="Slininger P.J."/>
            <person name="Dien B.S."/>
            <person name="Jin Y.-S."/>
            <person name="Rao C.V."/>
        </authorList>
    </citation>
    <scope>NUCLEOTIDE SEQUENCE</scope>
    <source>
        <strain evidence="1">NRRL Y-64009</strain>
    </source>
</reference>
<dbReference type="EMBL" id="JARPMG010000005">
    <property type="protein sequence ID" value="KAJ8100634.1"/>
    <property type="molecule type" value="Genomic_DNA"/>
</dbReference>
<evidence type="ECO:0000313" key="2">
    <source>
        <dbReference type="Proteomes" id="UP001217417"/>
    </source>
</evidence>
<dbReference type="Pfam" id="PF08613">
    <property type="entry name" value="Cyclin"/>
    <property type="match status" value="1"/>
</dbReference>
<dbReference type="CDD" id="cd20557">
    <property type="entry name" value="CYCLIN_ScPCL1-like"/>
    <property type="match status" value="1"/>
</dbReference>
<accession>A0AAD7QSK7</accession>
<dbReference type="PANTHER" id="PTHR15615:SF36">
    <property type="entry name" value="PHO85 CYCLIN-5"/>
    <property type="match status" value="1"/>
</dbReference>
<sequence length="202" mass="22359">SNSHVGASIARQCDRRGAFVNSLVDSAALMIEGIWPSARDTPCSDPAAQILPLRTFIEETLRRSRTSYSTLQVALYYLYLLRPHVRDPSRLKGSMGALHCGRRAFLTSLILASKYLQDKNYSARAWGKISGLPTTEINANEISFLKAVDWKIHVPEDVYERWSSVLLSSTCLVGRKRQQLASRSSSFSEPTVAGADGVHAEC</sequence>
<dbReference type="PANTHER" id="PTHR15615">
    <property type="match status" value="1"/>
</dbReference>
<dbReference type="GeneID" id="80880236"/>
<feature type="non-terminal residue" evidence="1">
    <location>
        <position position="202"/>
    </location>
</feature>
<evidence type="ECO:0000313" key="1">
    <source>
        <dbReference type="EMBL" id="KAJ8100634.1"/>
    </source>
</evidence>
<evidence type="ECO:0008006" key="3">
    <source>
        <dbReference type="Google" id="ProtNLM"/>
    </source>
</evidence>
<dbReference type="Proteomes" id="UP001217417">
    <property type="component" value="Unassembled WGS sequence"/>
</dbReference>
<dbReference type="GO" id="GO:0005634">
    <property type="term" value="C:nucleus"/>
    <property type="evidence" value="ECO:0007669"/>
    <property type="project" value="TreeGrafter"/>
</dbReference>
<organism evidence="1 2">
    <name type="scientific">Lipomyces tetrasporus</name>
    <dbReference type="NCBI Taxonomy" id="54092"/>
    <lineage>
        <taxon>Eukaryota</taxon>
        <taxon>Fungi</taxon>
        <taxon>Dikarya</taxon>
        <taxon>Ascomycota</taxon>
        <taxon>Saccharomycotina</taxon>
        <taxon>Lipomycetes</taxon>
        <taxon>Lipomycetales</taxon>
        <taxon>Lipomycetaceae</taxon>
        <taxon>Lipomyces</taxon>
    </lineage>
</organism>
<comment type="caution">
    <text evidence="1">The sequence shown here is derived from an EMBL/GenBank/DDBJ whole genome shotgun (WGS) entry which is preliminary data.</text>
</comment>